<name>A0A0G4MNE2_VERLO</name>
<accession>A0A0G4MNE2</accession>
<gene>
    <name evidence="6" type="ORF">BN1708_001231</name>
</gene>
<evidence type="ECO:0000313" key="6">
    <source>
        <dbReference type="EMBL" id="CRK35585.1"/>
    </source>
</evidence>
<organism evidence="6 7">
    <name type="scientific">Verticillium longisporum</name>
    <name type="common">Verticillium dahliae var. longisporum</name>
    <dbReference type="NCBI Taxonomy" id="100787"/>
    <lineage>
        <taxon>Eukaryota</taxon>
        <taxon>Fungi</taxon>
        <taxon>Dikarya</taxon>
        <taxon>Ascomycota</taxon>
        <taxon>Pezizomycotina</taxon>
        <taxon>Sordariomycetes</taxon>
        <taxon>Hypocreomycetidae</taxon>
        <taxon>Glomerellales</taxon>
        <taxon>Plectosphaerellaceae</taxon>
        <taxon>Verticillium</taxon>
    </lineage>
</organism>
<dbReference type="GO" id="GO:0050660">
    <property type="term" value="F:flavin adenine dinucleotide binding"/>
    <property type="evidence" value="ECO:0007669"/>
    <property type="project" value="TreeGrafter"/>
</dbReference>
<keyword evidence="2" id="KW-0285">Flavoprotein</keyword>
<dbReference type="PRINTS" id="PR00368">
    <property type="entry name" value="FADPNR"/>
</dbReference>
<dbReference type="GO" id="GO:0005737">
    <property type="term" value="C:cytoplasm"/>
    <property type="evidence" value="ECO:0007669"/>
    <property type="project" value="TreeGrafter"/>
</dbReference>
<dbReference type="Gene3D" id="3.50.50.100">
    <property type="match status" value="1"/>
</dbReference>
<proteinExistence type="inferred from homology"/>
<feature type="domain" description="FAD/NAD(P)-binding" evidence="5">
    <location>
        <begin position="4"/>
        <end position="294"/>
    </location>
</feature>
<dbReference type="PANTHER" id="PTHR43735:SF3">
    <property type="entry name" value="FERROPTOSIS SUPPRESSOR PROTEIN 1"/>
    <property type="match status" value="1"/>
</dbReference>
<dbReference type="STRING" id="100787.A0A0G4MNE2"/>
<keyword evidence="4" id="KW-0560">Oxidoreductase</keyword>
<keyword evidence="7" id="KW-1185">Reference proteome</keyword>
<comment type="similarity">
    <text evidence="1">Belongs to the FAD-dependent oxidoreductase family.</text>
</comment>
<dbReference type="AlphaFoldDB" id="A0A0G4MNE2"/>
<evidence type="ECO:0000313" key="7">
    <source>
        <dbReference type="Proteomes" id="UP000044602"/>
    </source>
</evidence>
<protein>
    <recommendedName>
        <fullName evidence="5">FAD/NAD(P)-binding domain-containing protein</fullName>
    </recommendedName>
</protein>
<dbReference type="SUPFAM" id="SSF51905">
    <property type="entry name" value="FAD/NAD(P)-binding domain"/>
    <property type="match status" value="1"/>
</dbReference>
<evidence type="ECO:0000256" key="2">
    <source>
        <dbReference type="ARBA" id="ARBA00022630"/>
    </source>
</evidence>
<sequence length="381" mass="40789">MTKTLVVLGAGVAGTGIARRALKNTAPKARDLKVIIVTPNTDHYWNLASVRGIVPGQYDDETLFTPLAAAFAQYPKDRYELVIGSAESLNPDASTVVVRTVSGAERTIAYDALVIATGSRARDDMPWKEIGTTDQTKARLGALRKQIAAANKIVIAGGGTTGVEVAGEVGFEFGRKKDVYFVIDKELPLEDKIREDVRRIARKELEKLGVKVIDRSKVTGVREGGAGTGKTILQLTNASGATSELEADAYLPTFGLVPNTSFVPAGLLDKNGLVHQNTDFKVPGYDNLYVVGDAGDLENSTAYLAGLQVTFLSKSLHHRFTGEGKVGTYTPDPKVVAAVTMGRSRGTGQMGTFKLPSLAVWLLKGRYLGTNYNKDAANGKK</sequence>
<dbReference type="Pfam" id="PF07992">
    <property type="entry name" value="Pyr_redox_2"/>
    <property type="match status" value="1"/>
</dbReference>
<dbReference type="Proteomes" id="UP000044602">
    <property type="component" value="Unassembled WGS sequence"/>
</dbReference>
<keyword evidence="3" id="KW-0274">FAD</keyword>
<dbReference type="InterPro" id="IPR036188">
    <property type="entry name" value="FAD/NAD-bd_sf"/>
</dbReference>
<evidence type="ECO:0000256" key="4">
    <source>
        <dbReference type="ARBA" id="ARBA00023002"/>
    </source>
</evidence>
<evidence type="ECO:0000259" key="5">
    <source>
        <dbReference type="Pfam" id="PF07992"/>
    </source>
</evidence>
<dbReference type="PANTHER" id="PTHR43735">
    <property type="entry name" value="APOPTOSIS-INDUCING FACTOR 1"/>
    <property type="match status" value="1"/>
</dbReference>
<evidence type="ECO:0000256" key="3">
    <source>
        <dbReference type="ARBA" id="ARBA00022827"/>
    </source>
</evidence>
<evidence type="ECO:0000256" key="1">
    <source>
        <dbReference type="ARBA" id="ARBA00006442"/>
    </source>
</evidence>
<dbReference type="EMBL" id="CVQH01023638">
    <property type="protein sequence ID" value="CRK35585.1"/>
    <property type="molecule type" value="Genomic_DNA"/>
</dbReference>
<reference evidence="7" key="1">
    <citation type="submission" date="2015-05" db="EMBL/GenBank/DDBJ databases">
        <authorList>
            <person name="Fogelqvist Johan"/>
        </authorList>
    </citation>
    <scope>NUCLEOTIDE SEQUENCE [LARGE SCALE GENOMIC DNA]</scope>
</reference>
<dbReference type="InterPro" id="IPR023753">
    <property type="entry name" value="FAD/NAD-binding_dom"/>
</dbReference>
<dbReference type="PRINTS" id="PR00411">
    <property type="entry name" value="PNDRDTASEI"/>
</dbReference>
<dbReference type="GO" id="GO:0004174">
    <property type="term" value="F:electron-transferring-flavoprotein dehydrogenase activity"/>
    <property type="evidence" value="ECO:0007669"/>
    <property type="project" value="TreeGrafter"/>
</dbReference>